<organism evidence="1 2">
    <name type="scientific">Halanaerobium saccharolyticum</name>
    <dbReference type="NCBI Taxonomy" id="43595"/>
    <lineage>
        <taxon>Bacteria</taxon>
        <taxon>Bacillati</taxon>
        <taxon>Bacillota</taxon>
        <taxon>Clostridia</taxon>
        <taxon>Halanaerobiales</taxon>
        <taxon>Halanaerobiaceae</taxon>
        <taxon>Halanaerobium</taxon>
    </lineage>
</organism>
<gene>
    <name evidence="1" type="ORF">C8C77_10882</name>
</gene>
<proteinExistence type="predicted"/>
<dbReference type="OrthoDB" id="2112582at2"/>
<name>A0A4R7ZAC6_9FIRM</name>
<reference evidence="1 2" key="1">
    <citation type="submission" date="2019-03" db="EMBL/GenBank/DDBJ databases">
        <title>Subsurface microbial communities from deep shales in Ohio and West Virginia, USA.</title>
        <authorList>
            <person name="Wrighton K."/>
        </authorList>
    </citation>
    <scope>NUCLEOTIDE SEQUENCE [LARGE SCALE GENOMIC DNA]</scope>
    <source>
        <strain evidence="1 2">MSL9.2</strain>
    </source>
</reference>
<accession>A0A4R7ZAC6</accession>
<protein>
    <submittedName>
        <fullName evidence="1">Uncharacterized protein</fullName>
    </submittedName>
</protein>
<dbReference type="EMBL" id="SODA01000008">
    <property type="protein sequence ID" value="TDW05307.1"/>
    <property type="molecule type" value="Genomic_DNA"/>
</dbReference>
<evidence type="ECO:0000313" key="2">
    <source>
        <dbReference type="Proteomes" id="UP000294697"/>
    </source>
</evidence>
<comment type="caution">
    <text evidence="1">The sequence shown here is derived from an EMBL/GenBank/DDBJ whole genome shotgun (WGS) entry which is preliminary data.</text>
</comment>
<dbReference type="RefSeq" id="WP_111571654.1">
    <property type="nucleotide sequence ID" value="NZ_QLME01000005.1"/>
</dbReference>
<dbReference type="Proteomes" id="UP000294697">
    <property type="component" value="Unassembled WGS sequence"/>
</dbReference>
<sequence>MVDQIYYKIQYPLKKAIDLMKDLDNHDLDSLGKNLNNYDREKIINFIEGWNNGGREKLISLIHDLKAHQ</sequence>
<dbReference type="AlphaFoldDB" id="A0A4R7ZAC6"/>
<evidence type="ECO:0000313" key="1">
    <source>
        <dbReference type="EMBL" id="TDW05307.1"/>
    </source>
</evidence>